<gene>
    <name evidence="17" type="primary">lpxC</name>
    <name evidence="18" type="synonym">fabZ</name>
    <name evidence="19" type="ORF">HZF10_03160</name>
</gene>
<feature type="binding site" evidence="17">
    <location>
        <position position="264"/>
    </location>
    <ligand>
        <name>Zn(2+)</name>
        <dbReference type="ChEBI" id="CHEBI:29105"/>
    </ligand>
</feature>
<organism evidence="19 20">
    <name type="scientific">Flavobacterium agri</name>
    <dbReference type="NCBI Taxonomy" id="2743471"/>
    <lineage>
        <taxon>Bacteria</taxon>
        <taxon>Pseudomonadati</taxon>
        <taxon>Bacteroidota</taxon>
        <taxon>Flavobacteriia</taxon>
        <taxon>Flavobacteriales</taxon>
        <taxon>Flavobacteriaceae</taxon>
        <taxon>Flavobacterium</taxon>
    </lineage>
</organism>
<comment type="similarity">
    <text evidence="15">In the N-terminal section; belongs to the LpxC family.</text>
</comment>
<proteinExistence type="inferred from homology"/>
<evidence type="ECO:0000256" key="17">
    <source>
        <dbReference type="HAMAP-Rule" id="MF_00388"/>
    </source>
</evidence>
<keyword evidence="9 17" id="KW-0378">Hydrolase</keyword>
<comment type="catalytic activity">
    <reaction evidence="18">
        <text>a (3R)-hydroxyacyl-[ACP] = a (2E)-enoyl-[ACP] + H2O</text>
        <dbReference type="Rhea" id="RHEA:13097"/>
        <dbReference type="Rhea" id="RHEA-COMP:9925"/>
        <dbReference type="Rhea" id="RHEA-COMP:9945"/>
        <dbReference type="ChEBI" id="CHEBI:15377"/>
        <dbReference type="ChEBI" id="CHEBI:78784"/>
        <dbReference type="ChEBI" id="CHEBI:78827"/>
        <dbReference type="EC" id="4.2.1.59"/>
    </reaction>
</comment>
<dbReference type="GO" id="GO:0046872">
    <property type="term" value="F:metal ion binding"/>
    <property type="evidence" value="ECO:0007669"/>
    <property type="project" value="UniProtKB-KW"/>
</dbReference>
<dbReference type="InterPro" id="IPR010084">
    <property type="entry name" value="FabZ"/>
</dbReference>
<dbReference type="InterPro" id="IPR029069">
    <property type="entry name" value="HotDog_dom_sf"/>
</dbReference>
<dbReference type="SUPFAM" id="SSF54211">
    <property type="entry name" value="Ribosomal protein S5 domain 2-like"/>
    <property type="match status" value="2"/>
</dbReference>
<feature type="active site" evidence="18">
    <location>
        <position position="365"/>
    </location>
</feature>
<comment type="subcellular location">
    <subcellularLocation>
        <location evidence="3 18">Cytoplasm</location>
    </subcellularLocation>
</comment>
<dbReference type="GO" id="GO:0019171">
    <property type="term" value="F:(3R)-hydroxyacyl-[acyl-carrier-protein] dehydratase activity"/>
    <property type="evidence" value="ECO:0007669"/>
    <property type="project" value="UniProtKB-EC"/>
</dbReference>
<evidence type="ECO:0000256" key="2">
    <source>
        <dbReference type="ARBA" id="ARBA00002923"/>
    </source>
</evidence>
<dbReference type="AlphaFoldDB" id="A0A7Y8Y287"/>
<dbReference type="Proteomes" id="UP000535020">
    <property type="component" value="Unassembled WGS sequence"/>
</dbReference>
<comment type="function">
    <text evidence="2 17">Catalyzes the hydrolysis of UDP-3-O-myristoyl-N-acetylglucosamine to form UDP-3-O-myristoylglucosamine and acetate, the committed step in lipid A biosynthesis.</text>
</comment>
<dbReference type="EC" id="3.5.1.108" evidence="17"/>
<dbReference type="GO" id="GO:0006633">
    <property type="term" value="P:fatty acid biosynthetic process"/>
    <property type="evidence" value="ECO:0007669"/>
    <property type="project" value="UniProtKB-UniRule"/>
</dbReference>
<dbReference type="NCBIfam" id="TIGR01750">
    <property type="entry name" value="fabZ"/>
    <property type="match status" value="1"/>
</dbReference>
<comment type="similarity">
    <text evidence="16">In the C-terminal section; belongs to the thioester dehydratase family.</text>
</comment>
<evidence type="ECO:0000256" key="1">
    <source>
        <dbReference type="ARBA" id="ARBA00001947"/>
    </source>
</evidence>
<keyword evidence="11 17" id="KW-0443">Lipid metabolism</keyword>
<evidence type="ECO:0000256" key="7">
    <source>
        <dbReference type="ARBA" id="ARBA00022556"/>
    </source>
</evidence>
<dbReference type="EMBL" id="JACBJI010000001">
    <property type="protein sequence ID" value="NYA69905.1"/>
    <property type="molecule type" value="Genomic_DNA"/>
</dbReference>
<evidence type="ECO:0000256" key="18">
    <source>
        <dbReference type="HAMAP-Rule" id="MF_00406"/>
    </source>
</evidence>
<dbReference type="Gene3D" id="3.30.1700.10">
    <property type="entry name" value="lpxc deacetylase, domain 2"/>
    <property type="match status" value="1"/>
</dbReference>
<keyword evidence="7 17" id="KW-0441">Lipid A biosynthesis</keyword>
<dbReference type="GO" id="GO:0005737">
    <property type="term" value="C:cytoplasm"/>
    <property type="evidence" value="ECO:0007669"/>
    <property type="project" value="UniProtKB-SubCell"/>
</dbReference>
<dbReference type="NCBIfam" id="TIGR00325">
    <property type="entry name" value="lpxC"/>
    <property type="match status" value="1"/>
</dbReference>
<dbReference type="EC" id="4.2.1.59" evidence="18"/>
<evidence type="ECO:0000256" key="16">
    <source>
        <dbReference type="ARBA" id="ARBA00061355"/>
    </source>
</evidence>
<evidence type="ECO:0000313" key="20">
    <source>
        <dbReference type="Proteomes" id="UP000535020"/>
    </source>
</evidence>
<dbReference type="Gene3D" id="3.30.230.20">
    <property type="entry name" value="lpxc deacetylase, domain 1"/>
    <property type="match status" value="1"/>
</dbReference>
<dbReference type="InterPro" id="IPR013114">
    <property type="entry name" value="FabA_FabZ"/>
</dbReference>
<dbReference type="CDD" id="cd01288">
    <property type="entry name" value="FabZ"/>
    <property type="match status" value="1"/>
</dbReference>
<evidence type="ECO:0000256" key="5">
    <source>
        <dbReference type="ARBA" id="ARBA00022490"/>
    </source>
</evidence>
<dbReference type="PANTHER" id="PTHR33694">
    <property type="entry name" value="UDP-3-O-ACYL-N-ACETYLGLUCOSAMINE DEACETYLASE 1, MITOCHONDRIAL-RELATED"/>
    <property type="match status" value="1"/>
</dbReference>
<comment type="function">
    <text evidence="14 18">Involved in unsaturated fatty acids biosynthesis. Catalyzes the dehydration of short chain beta-hydroxyacyl-ACPs and long chain saturated and unsaturated beta-hydroxyacyl-ACPs.</text>
</comment>
<comment type="catalytic activity">
    <reaction evidence="13 17">
        <text>a UDP-3-O-[(3R)-3-hydroxyacyl]-N-acetyl-alpha-D-glucosamine + H2O = a UDP-3-O-[(3R)-3-hydroxyacyl]-alpha-D-glucosamine + acetate</text>
        <dbReference type="Rhea" id="RHEA:67816"/>
        <dbReference type="ChEBI" id="CHEBI:15377"/>
        <dbReference type="ChEBI" id="CHEBI:30089"/>
        <dbReference type="ChEBI" id="CHEBI:137740"/>
        <dbReference type="ChEBI" id="CHEBI:173225"/>
        <dbReference type="EC" id="3.5.1.108"/>
    </reaction>
</comment>
<evidence type="ECO:0000256" key="13">
    <source>
        <dbReference type="ARBA" id="ARBA00024535"/>
    </source>
</evidence>
<dbReference type="Gene3D" id="3.10.129.10">
    <property type="entry name" value="Hotdog Thioesterase"/>
    <property type="match status" value="1"/>
</dbReference>
<feature type="binding site" evidence="17">
    <location>
        <position position="260"/>
    </location>
    <ligand>
        <name>Zn(2+)</name>
        <dbReference type="ChEBI" id="CHEBI:29105"/>
    </ligand>
</feature>
<accession>A0A7Y8Y287</accession>
<feature type="binding site" evidence="17">
    <location>
        <position position="78"/>
    </location>
    <ligand>
        <name>Zn(2+)</name>
        <dbReference type="ChEBI" id="CHEBI:29105"/>
    </ligand>
</feature>
<evidence type="ECO:0000256" key="11">
    <source>
        <dbReference type="ARBA" id="ARBA00023098"/>
    </source>
</evidence>
<keyword evidence="5 18" id="KW-0963">Cytoplasm</keyword>
<comment type="similarity">
    <text evidence="18">Belongs to the thioester dehydratase family. FabZ subfamily.</text>
</comment>
<evidence type="ECO:0000256" key="8">
    <source>
        <dbReference type="ARBA" id="ARBA00022723"/>
    </source>
</evidence>
<evidence type="ECO:0000256" key="15">
    <source>
        <dbReference type="ARBA" id="ARBA00061221"/>
    </source>
</evidence>
<evidence type="ECO:0000256" key="10">
    <source>
        <dbReference type="ARBA" id="ARBA00022833"/>
    </source>
</evidence>
<evidence type="ECO:0000256" key="12">
    <source>
        <dbReference type="ARBA" id="ARBA00023239"/>
    </source>
</evidence>
<protein>
    <recommendedName>
        <fullName evidence="17 18">Multifunctional fusion protein</fullName>
    </recommendedName>
    <domain>
        <recommendedName>
            <fullName evidence="18">3-hydroxyacyl-[acyl-carrier-protein] dehydratase FabZ</fullName>
            <ecNumber evidence="18">4.2.1.59</ecNumber>
        </recommendedName>
        <alternativeName>
            <fullName evidence="18">(3R)-hydroxymyristoyl-[acyl-carrier-protein] dehydratase</fullName>
        </alternativeName>
        <alternativeName>
            <fullName evidence="18">Beta-hydroxyacyl-ACP dehydratase</fullName>
            <shortName evidence="18">(3R)-hydroxymyristoyl-ACP dehydrase</shortName>
        </alternativeName>
    </domain>
    <domain>
        <recommendedName>
            <fullName evidence="17">UDP-3-O-acyl-N-acetylglucosamine deacetylase</fullName>
            <shortName evidence="17">UDP-3-O-acyl-GlcNAc deacetylase</shortName>
            <ecNumber evidence="17">3.5.1.108</ecNumber>
        </recommendedName>
        <alternativeName>
            <fullName evidence="17">UDP-3-O-[R-3-hydroxymyristoyl]-N-acetylglucosamine deacetylase</fullName>
        </alternativeName>
    </domain>
</protein>
<dbReference type="NCBIfam" id="NF000582">
    <property type="entry name" value="PRK00006.1"/>
    <property type="match status" value="1"/>
</dbReference>
<comment type="cofactor">
    <cofactor evidence="1 17">
        <name>Zn(2+)</name>
        <dbReference type="ChEBI" id="CHEBI:29105"/>
    </cofactor>
</comment>
<dbReference type="RefSeq" id="WP_176004725.1">
    <property type="nucleotide sequence ID" value="NZ_JABWMI010000005.1"/>
</dbReference>
<sequence length="462" mass="51088">MVKQTTIKNEISLTGVGLHTGKDVKMTFKPAPVNNGYTFVRVDLEGSPVIEADASYVVNTQRGTNLEKLGVKIQTSEHVLAALVGCDVDNVIIELDASEPPIMDGSSKYFVEAIEKAGIVQQDAERYYYVVKEVISFNDEATGSEIIVMPADDYQVTAMVDFGTKVLGTQNATMKNVSEFKTEIADSRTFSFLHELETLLDHGLIKGGDLNNAIVYVDKEISENTMKNLKSAFGKDNISVKPNGILDNLTLHHPNEAARHKLLDVIGDLALIGTRIKGKVIANKPGHFVNTQFAKKMQKIIKIEQRNQVPTFDIYKEPLMDVNKIMSMLPHRPPFLLVDKILEMSDSHVVGLKNVTMNESFFVGHFPGAPVMPGVLIVEAMAQTGGILILSSVPDPENYLTYFMKIDNVKFKQKVLPGDTLVFYCDLISPIRRGICHMQAKAYANNRLVAEAELMAQIAKNS</sequence>
<dbReference type="NCBIfam" id="NF009667">
    <property type="entry name" value="PRK13188.1"/>
    <property type="match status" value="1"/>
</dbReference>
<dbReference type="HAMAP" id="MF_00406">
    <property type="entry name" value="FabZ"/>
    <property type="match status" value="1"/>
</dbReference>
<dbReference type="GO" id="GO:0016020">
    <property type="term" value="C:membrane"/>
    <property type="evidence" value="ECO:0007669"/>
    <property type="project" value="GOC"/>
</dbReference>
<keyword evidence="8 17" id="KW-0479">Metal-binding</keyword>
<comment type="similarity">
    <text evidence="17">Belongs to the LpxC family.</text>
</comment>
<evidence type="ECO:0000256" key="4">
    <source>
        <dbReference type="ARBA" id="ARBA00005002"/>
    </source>
</evidence>
<evidence type="ECO:0000313" key="19">
    <source>
        <dbReference type="EMBL" id="NYA69905.1"/>
    </source>
</evidence>
<dbReference type="InterPro" id="IPR015870">
    <property type="entry name" value="UDP-acyl_N-AcGlcN_deAcase_N"/>
</dbReference>
<evidence type="ECO:0000256" key="14">
    <source>
        <dbReference type="ARBA" id="ARBA00025049"/>
    </source>
</evidence>
<dbReference type="Pfam" id="PF07977">
    <property type="entry name" value="FabA"/>
    <property type="match status" value="1"/>
</dbReference>
<evidence type="ECO:0000256" key="3">
    <source>
        <dbReference type="ARBA" id="ARBA00004496"/>
    </source>
</evidence>
<keyword evidence="20" id="KW-1185">Reference proteome</keyword>
<dbReference type="InterPro" id="IPR011334">
    <property type="entry name" value="UDP-acyl_GlcNac_deAcase_C"/>
</dbReference>
<comment type="pathway">
    <text evidence="4 17">Glycolipid biosynthesis; lipid IV(A) biosynthesis; lipid IV(A) from (3R)-3-hydroxytetradecanoyl-[acyl-carrier-protein] and UDP-N-acetyl-alpha-D-glucosamine: step 2/6.</text>
</comment>
<dbReference type="InterPro" id="IPR020568">
    <property type="entry name" value="Ribosomal_Su5_D2-typ_SF"/>
</dbReference>
<keyword evidence="6 17" id="KW-0444">Lipid biosynthesis</keyword>
<dbReference type="GO" id="GO:0009245">
    <property type="term" value="P:lipid A biosynthetic process"/>
    <property type="evidence" value="ECO:0007669"/>
    <property type="project" value="UniProtKB-UniRule"/>
</dbReference>
<keyword evidence="12 18" id="KW-0456">Lyase</keyword>
<evidence type="ECO:0000256" key="9">
    <source>
        <dbReference type="ARBA" id="ARBA00022801"/>
    </source>
</evidence>
<evidence type="ECO:0000256" key="6">
    <source>
        <dbReference type="ARBA" id="ARBA00022516"/>
    </source>
</evidence>
<dbReference type="PANTHER" id="PTHR33694:SF1">
    <property type="entry name" value="UDP-3-O-ACYL-N-ACETYLGLUCOSAMINE DEACETYLASE 1, MITOCHONDRIAL-RELATED"/>
    <property type="match status" value="1"/>
</dbReference>
<dbReference type="InterPro" id="IPR004463">
    <property type="entry name" value="UDP-acyl_GlcNac_deAcase"/>
</dbReference>
<feature type="active site" description="Proton donor" evidence="17">
    <location>
        <position position="287"/>
    </location>
</feature>
<dbReference type="Pfam" id="PF03331">
    <property type="entry name" value="LpxC"/>
    <property type="match status" value="2"/>
</dbReference>
<keyword evidence="10 17" id="KW-0862">Zinc</keyword>
<dbReference type="GO" id="GO:0103117">
    <property type="term" value="F:UDP-3-O-acyl-N-acetylglucosamine deacetylase activity"/>
    <property type="evidence" value="ECO:0007669"/>
    <property type="project" value="UniProtKB-UniRule"/>
</dbReference>
<dbReference type="UniPathway" id="UPA00359">
    <property type="reaction ID" value="UER00478"/>
</dbReference>
<name>A0A7Y8Y287_9FLAO</name>
<dbReference type="FunFam" id="3.10.129.10:FF:000001">
    <property type="entry name" value="3-hydroxyacyl-[acyl-carrier-protein] dehydratase FabZ"/>
    <property type="match status" value="1"/>
</dbReference>
<comment type="caution">
    <text evidence="19">The sequence shown here is derived from an EMBL/GenBank/DDBJ whole genome shotgun (WGS) entry which is preliminary data.</text>
</comment>
<dbReference type="HAMAP" id="MF_00388">
    <property type="entry name" value="LpxC"/>
    <property type="match status" value="1"/>
</dbReference>
<dbReference type="SUPFAM" id="SSF54637">
    <property type="entry name" value="Thioesterase/thiol ester dehydrase-isomerase"/>
    <property type="match status" value="1"/>
</dbReference>
<reference evidence="19 20" key="1">
    <citation type="submission" date="2020-07" db="EMBL/GenBank/DDBJ databases">
        <authorList>
            <person name="Sun Q."/>
        </authorList>
    </citation>
    <scope>NUCLEOTIDE SEQUENCE [LARGE SCALE GENOMIC DNA]</scope>
    <source>
        <strain evidence="19 20">MAH-1</strain>
    </source>
</reference>